<gene>
    <name evidence="1" type="ORF">ACHAWU_009573</name>
</gene>
<organism evidence="1 2">
    <name type="scientific">Discostella pseudostelligera</name>
    <dbReference type="NCBI Taxonomy" id="259834"/>
    <lineage>
        <taxon>Eukaryota</taxon>
        <taxon>Sar</taxon>
        <taxon>Stramenopiles</taxon>
        <taxon>Ochrophyta</taxon>
        <taxon>Bacillariophyta</taxon>
        <taxon>Coscinodiscophyceae</taxon>
        <taxon>Thalassiosirophycidae</taxon>
        <taxon>Stephanodiscales</taxon>
        <taxon>Stephanodiscaceae</taxon>
        <taxon>Discostella</taxon>
    </lineage>
</organism>
<proteinExistence type="predicted"/>
<dbReference type="Proteomes" id="UP001530293">
    <property type="component" value="Unassembled WGS sequence"/>
</dbReference>
<evidence type="ECO:0000313" key="2">
    <source>
        <dbReference type="Proteomes" id="UP001530293"/>
    </source>
</evidence>
<dbReference type="AlphaFoldDB" id="A0ABD3MA54"/>
<comment type="caution">
    <text evidence="1">The sequence shown here is derived from an EMBL/GenBank/DDBJ whole genome shotgun (WGS) entry which is preliminary data.</text>
</comment>
<name>A0ABD3MA54_9STRA</name>
<reference evidence="1 2" key="1">
    <citation type="submission" date="2024-10" db="EMBL/GenBank/DDBJ databases">
        <title>Updated reference genomes for cyclostephanoid diatoms.</title>
        <authorList>
            <person name="Roberts W.R."/>
            <person name="Alverson A.J."/>
        </authorList>
    </citation>
    <scope>NUCLEOTIDE SEQUENCE [LARGE SCALE GENOMIC DNA]</scope>
    <source>
        <strain evidence="1 2">AJA232-27</strain>
    </source>
</reference>
<evidence type="ECO:0000313" key="1">
    <source>
        <dbReference type="EMBL" id="KAL3760894.1"/>
    </source>
</evidence>
<protein>
    <submittedName>
        <fullName evidence="1">Uncharacterized protein</fullName>
    </submittedName>
</protein>
<dbReference type="EMBL" id="JALLBG020000168">
    <property type="protein sequence ID" value="KAL3760894.1"/>
    <property type="molecule type" value="Genomic_DNA"/>
</dbReference>
<keyword evidence="2" id="KW-1185">Reference proteome</keyword>
<accession>A0ABD3MA54</accession>
<sequence length="367" mass="42002">MPMPCQHIKFGDPRTVIVKEGGEELLVTDSSLFVVPETILAESKRVPPSHVQSRPPNFDHQGLLVDVLSVGSRTRPEYMTAQINTWASHPHVRNFWGIDEEQDYDPHCDQMDNDAFQSYVQSCRGDMGWKSTRIENFRKKYFGLASGIEIEARNAGWFCAQRRPGHGLGWLMEMYRDSANIPDVLMIVDDDTAVDVEMMNRSMQQHSQFVDGLPFVGSSCVFSWRPDFTFGFGGFGTFFNRAAIQRLIQPLYCNDNASQHIEDPSYNELTCAKLQQNTIGELDVFRDGDSVFDIFYKYSALRTFCLHSDWVVGYMLTHYLHELLQQLQPMRCKSEICDSESISCHNQGPEEMDKFVQDRFYSSASSA</sequence>